<dbReference type="OrthoDB" id="8098780at2"/>
<organism evidence="1 2">
    <name type="scientific">Neomesorhizobium albiziae</name>
    <dbReference type="NCBI Taxonomy" id="335020"/>
    <lineage>
        <taxon>Bacteria</taxon>
        <taxon>Pseudomonadati</taxon>
        <taxon>Pseudomonadota</taxon>
        <taxon>Alphaproteobacteria</taxon>
        <taxon>Hyphomicrobiales</taxon>
        <taxon>Phyllobacteriaceae</taxon>
        <taxon>Neomesorhizobium</taxon>
    </lineage>
</organism>
<evidence type="ECO:0000313" key="2">
    <source>
        <dbReference type="Proteomes" id="UP000323300"/>
    </source>
</evidence>
<accession>A0A1I4BIZ6</accession>
<gene>
    <name evidence="1" type="ORF">SAMN04488498_110154</name>
</gene>
<proteinExistence type="predicted"/>
<dbReference type="Proteomes" id="UP000323300">
    <property type="component" value="Unassembled WGS sequence"/>
</dbReference>
<keyword evidence="2" id="KW-1185">Reference proteome</keyword>
<dbReference type="EMBL" id="FOSL01000010">
    <property type="protein sequence ID" value="SFK68137.1"/>
    <property type="molecule type" value="Genomic_DNA"/>
</dbReference>
<protein>
    <recommendedName>
        <fullName evidence="3">Anti-sigma factor NepR domain-containing protein</fullName>
    </recommendedName>
</protein>
<name>A0A1I4BIZ6_9HYPH</name>
<evidence type="ECO:0000313" key="1">
    <source>
        <dbReference type="EMBL" id="SFK68137.1"/>
    </source>
</evidence>
<reference evidence="1 2" key="1">
    <citation type="submission" date="2016-10" db="EMBL/GenBank/DDBJ databases">
        <authorList>
            <person name="Varghese N."/>
            <person name="Submissions S."/>
        </authorList>
    </citation>
    <scope>NUCLEOTIDE SEQUENCE [LARGE SCALE GENOMIC DNA]</scope>
    <source>
        <strain evidence="1 2">DSM 21822</strain>
    </source>
</reference>
<dbReference type="AlphaFoldDB" id="A0A1I4BIZ6"/>
<dbReference type="RefSeq" id="WP_149761398.1">
    <property type="nucleotide sequence ID" value="NZ_BSPE01000007.1"/>
</dbReference>
<evidence type="ECO:0008006" key="3">
    <source>
        <dbReference type="Google" id="ProtNLM"/>
    </source>
</evidence>
<sequence length="64" mass="7359">MSRSNGNKSQTLPASIRRQIRTEANARYLRSMPAFRVDAELPADLRKILTDMERAETIAAKRER</sequence>